<organism evidence="6 7">
    <name type="scientific">Elysia chlorotica</name>
    <name type="common">Eastern emerald elysia</name>
    <name type="synonym">Sea slug</name>
    <dbReference type="NCBI Taxonomy" id="188477"/>
    <lineage>
        <taxon>Eukaryota</taxon>
        <taxon>Metazoa</taxon>
        <taxon>Spiralia</taxon>
        <taxon>Lophotrochozoa</taxon>
        <taxon>Mollusca</taxon>
        <taxon>Gastropoda</taxon>
        <taxon>Heterobranchia</taxon>
        <taxon>Euthyneura</taxon>
        <taxon>Panpulmonata</taxon>
        <taxon>Sacoglossa</taxon>
        <taxon>Placobranchoidea</taxon>
        <taxon>Plakobranchidae</taxon>
        <taxon>Elysia</taxon>
    </lineage>
</organism>
<comment type="caution">
    <text evidence="6">The sequence shown here is derived from an EMBL/GenBank/DDBJ whole genome shotgun (WGS) entry which is preliminary data.</text>
</comment>
<evidence type="ECO:0000256" key="3">
    <source>
        <dbReference type="ARBA" id="ARBA00022729"/>
    </source>
</evidence>
<proteinExistence type="predicted"/>
<reference evidence="6 7" key="1">
    <citation type="submission" date="2019-01" db="EMBL/GenBank/DDBJ databases">
        <title>A draft genome assembly of the solar-powered sea slug Elysia chlorotica.</title>
        <authorList>
            <person name="Cai H."/>
            <person name="Li Q."/>
            <person name="Fang X."/>
            <person name="Li J."/>
            <person name="Curtis N.E."/>
            <person name="Altenburger A."/>
            <person name="Shibata T."/>
            <person name="Feng M."/>
            <person name="Maeda T."/>
            <person name="Schwartz J.A."/>
            <person name="Shigenobu S."/>
            <person name="Lundholm N."/>
            <person name="Nishiyama T."/>
            <person name="Yang H."/>
            <person name="Hasebe M."/>
            <person name="Li S."/>
            <person name="Pierce S.K."/>
            <person name="Wang J."/>
        </authorList>
    </citation>
    <scope>NUCLEOTIDE SEQUENCE [LARGE SCALE GENOMIC DNA]</scope>
    <source>
        <strain evidence="6">EC2010</strain>
        <tissue evidence="6">Whole organism of an adult</tissue>
    </source>
</reference>
<evidence type="ECO:0000256" key="2">
    <source>
        <dbReference type="ARBA" id="ARBA00022525"/>
    </source>
</evidence>
<dbReference type="Proteomes" id="UP000271974">
    <property type="component" value="Unassembled WGS sequence"/>
</dbReference>
<gene>
    <name evidence="6" type="ORF">EGW08_008322</name>
</gene>
<feature type="non-terminal residue" evidence="6">
    <location>
        <position position="132"/>
    </location>
</feature>
<keyword evidence="3" id="KW-0732">Signal</keyword>
<dbReference type="InterPro" id="IPR001304">
    <property type="entry name" value="C-type_lectin-like"/>
</dbReference>
<sequence length="132" mass="14942">VFVLTCLASTSGEPIIIGLKNGTYFYVTTVPTPFDLTEANEKCKERGGYLWEVDDDEELRYVSRRLNIVFYQDRFYIGANDVENEGTFVYFNSGKPILPNRWAANNPSNSGDNEDCVEIITDPPSFNDVPCH</sequence>
<dbReference type="PROSITE" id="PS50041">
    <property type="entry name" value="C_TYPE_LECTIN_2"/>
    <property type="match status" value="1"/>
</dbReference>
<evidence type="ECO:0000256" key="1">
    <source>
        <dbReference type="ARBA" id="ARBA00004613"/>
    </source>
</evidence>
<keyword evidence="2" id="KW-0964">Secreted</keyword>
<comment type="subcellular location">
    <subcellularLocation>
        <location evidence="1">Secreted</location>
    </subcellularLocation>
</comment>
<feature type="domain" description="C-type lectin" evidence="5">
    <location>
        <begin position="19"/>
        <end position="132"/>
    </location>
</feature>
<dbReference type="PANTHER" id="PTHR22799:SF1">
    <property type="entry name" value="C-TYPE LECTIN DOMAIN FAMILY 11 MEMBER A"/>
    <property type="match status" value="1"/>
</dbReference>
<dbReference type="InterPro" id="IPR016186">
    <property type="entry name" value="C-type_lectin-like/link_sf"/>
</dbReference>
<name>A0A433TQZ0_ELYCH</name>
<keyword evidence="7" id="KW-1185">Reference proteome</keyword>
<dbReference type="InterPro" id="IPR016187">
    <property type="entry name" value="CTDL_fold"/>
</dbReference>
<feature type="non-terminal residue" evidence="6">
    <location>
        <position position="1"/>
    </location>
</feature>
<accession>A0A433TQZ0</accession>
<evidence type="ECO:0000259" key="5">
    <source>
        <dbReference type="PROSITE" id="PS50041"/>
    </source>
</evidence>
<dbReference type="OrthoDB" id="6158016at2759"/>
<dbReference type="Gene3D" id="3.10.100.10">
    <property type="entry name" value="Mannose-Binding Protein A, subunit A"/>
    <property type="match status" value="1"/>
</dbReference>
<dbReference type="SUPFAM" id="SSF56436">
    <property type="entry name" value="C-type lectin-like"/>
    <property type="match status" value="1"/>
</dbReference>
<dbReference type="EMBL" id="RQTK01000225">
    <property type="protein sequence ID" value="RUS83908.1"/>
    <property type="molecule type" value="Genomic_DNA"/>
</dbReference>
<keyword evidence="4" id="KW-0430">Lectin</keyword>
<dbReference type="PANTHER" id="PTHR22799">
    <property type="entry name" value="TETRANECTIN-RELATED"/>
    <property type="match status" value="1"/>
</dbReference>
<dbReference type="GO" id="GO:0030246">
    <property type="term" value="F:carbohydrate binding"/>
    <property type="evidence" value="ECO:0007669"/>
    <property type="project" value="UniProtKB-KW"/>
</dbReference>
<evidence type="ECO:0000256" key="4">
    <source>
        <dbReference type="ARBA" id="ARBA00022734"/>
    </source>
</evidence>
<dbReference type="GO" id="GO:0005615">
    <property type="term" value="C:extracellular space"/>
    <property type="evidence" value="ECO:0007669"/>
    <property type="project" value="TreeGrafter"/>
</dbReference>
<dbReference type="AlphaFoldDB" id="A0A433TQZ0"/>
<dbReference type="SMART" id="SM00034">
    <property type="entry name" value="CLECT"/>
    <property type="match status" value="1"/>
</dbReference>
<dbReference type="Pfam" id="PF00059">
    <property type="entry name" value="Lectin_C"/>
    <property type="match status" value="1"/>
</dbReference>
<protein>
    <recommendedName>
        <fullName evidence="5">C-type lectin domain-containing protein</fullName>
    </recommendedName>
</protein>
<evidence type="ECO:0000313" key="6">
    <source>
        <dbReference type="EMBL" id="RUS83908.1"/>
    </source>
</evidence>
<dbReference type="InterPro" id="IPR051663">
    <property type="entry name" value="CLec_Tetranectin-domain"/>
</dbReference>
<evidence type="ECO:0000313" key="7">
    <source>
        <dbReference type="Proteomes" id="UP000271974"/>
    </source>
</evidence>
<dbReference type="GO" id="GO:0008083">
    <property type="term" value="F:growth factor activity"/>
    <property type="evidence" value="ECO:0007669"/>
    <property type="project" value="TreeGrafter"/>
</dbReference>